<proteinExistence type="predicted"/>
<sequence length="455" mass="49003">MQSRNPTSQILTWTAVFLCFTTLTTAVDVSSIKDHAVWDQLQELAKFSDTPPPSVTRLVYKKHDILARKRIKELMKEAGLTVQEDAVGNTFGRWEGSDTKAGTVMTGSHADAIVLGGAYDGILGVWGGIAAVAGLRKAGFKPTKSIEVVQWTSEEADRFTEICFGSRIATGYMKAHELDKFRDDNGTTFQEAASAAGYKQASSQAYLDGSQLDAKTIDSYVELHIEQGPLLEADKKDVGIVTHIFGPSLSHVVFNGSGGHAGGMPMANRNDPSLAGAELALHVEKAALNTGSIHNVATTGTWNIWPNVLNAVPRGASLLFDIRDVEDKRRQKVIQALLDGAQSIAKKRKVEVKAEVVYAYPPITSGEKVLDAIKSATRELKVSTMELMSKPYHDAAFMGLVAPTAMIFVPCRGGLSHHPDEYSSPKNVGDGVRTLALTLAKLAGSSEPSQTHAEL</sequence>
<gene>
    <name evidence="8" type="ORF">WJX73_010721</name>
</gene>
<dbReference type="Pfam" id="PF01546">
    <property type="entry name" value="Peptidase_M20"/>
    <property type="match status" value="1"/>
</dbReference>
<dbReference type="CDD" id="cd03884">
    <property type="entry name" value="M20_bAS"/>
    <property type="match status" value="1"/>
</dbReference>
<dbReference type="PANTHER" id="PTHR32494">
    <property type="entry name" value="ALLANTOATE DEIMINASE-RELATED"/>
    <property type="match status" value="1"/>
</dbReference>
<dbReference type="AlphaFoldDB" id="A0AAW1NVG5"/>
<keyword evidence="3" id="KW-0659">Purine metabolism</keyword>
<dbReference type="NCBIfam" id="TIGR01879">
    <property type="entry name" value="hydantase"/>
    <property type="match status" value="1"/>
</dbReference>
<accession>A0AAW1NVG5</accession>
<comment type="cofactor">
    <cofactor evidence="1">
        <name>Mn(2+)</name>
        <dbReference type="ChEBI" id="CHEBI:29035"/>
    </cofactor>
</comment>
<dbReference type="PIRSF" id="PIRSF001235">
    <property type="entry name" value="Amidase_carbamoylase"/>
    <property type="match status" value="1"/>
</dbReference>
<evidence type="ECO:0000256" key="6">
    <source>
        <dbReference type="ARBA" id="ARBA00023211"/>
    </source>
</evidence>
<reference evidence="8 9" key="1">
    <citation type="journal article" date="2024" name="Nat. Commun.">
        <title>Phylogenomics reveals the evolutionary origins of lichenization in chlorophyte algae.</title>
        <authorList>
            <person name="Puginier C."/>
            <person name="Libourel C."/>
            <person name="Otte J."/>
            <person name="Skaloud P."/>
            <person name="Haon M."/>
            <person name="Grisel S."/>
            <person name="Petersen M."/>
            <person name="Berrin J.G."/>
            <person name="Delaux P.M."/>
            <person name="Dal Grande F."/>
            <person name="Keller J."/>
        </authorList>
    </citation>
    <scope>NUCLEOTIDE SEQUENCE [LARGE SCALE GENOMIC DNA]</scope>
    <source>
        <strain evidence="8 9">SAG 2036</strain>
    </source>
</reference>
<keyword evidence="6" id="KW-0464">Manganese</keyword>
<dbReference type="SUPFAM" id="SSF55031">
    <property type="entry name" value="Bacterial exopeptidase dimerisation domain"/>
    <property type="match status" value="1"/>
</dbReference>
<evidence type="ECO:0000256" key="3">
    <source>
        <dbReference type="ARBA" id="ARBA00022631"/>
    </source>
</evidence>
<evidence type="ECO:0000256" key="7">
    <source>
        <dbReference type="SAM" id="SignalP"/>
    </source>
</evidence>
<evidence type="ECO:0008006" key="10">
    <source>
        <dbReference type="Google" id="ProtNLM"/>
    </source>
</evidence>
<evidence type="ECO:0000256" key="5">
    <source>
        <dbReference type="ARBA" id="ARBA00022801"/>
    </source>
</evidence>
<dbReference type="EMBL" id="JALJOQ010000120">
    <property type="protein sequence ID" value="KAK9795970.1"/>
    <property type="molecule type" value="Genomic_DNA"/>
</dbReference>
<dbReference type="Gene3D" id="3.30.70.360">
    <property type="match status" value="1"/>
</dbReference>
<keyword evidence="9" id="KW-1185">Reference proteome</keyword>
<keyword evidence="5" id="KW-0378">Hydrolase</keyword>
<evidence type="ECO:0000256" key="2">
    <source>
        <dbReference type="ARBA" id="ARBA00011738"/>
    </source>
</evidence>
<feature type="signal peptide" evidence="7">
    <location>
        <begin position="1"/>
        <end position="26"/>
    </location>
</feature>
<dbReference type="GO" id="GO:0016813">
    <property type="term" value="F:hydrolase activity, acting on carbon-nitrogen (but not peptide) bonds, in linear amidines"/>
    <property type="evidence" value="ECO:0007669"/>
    <property type="project" value="InterPro"/>
</dbReference>
<dbReference type="InterPro" id="IPR010158">
    <property type="entry name" value="Amidase_Cbmase"/>
</dbReference>
<dbReference type="InterPro" id="IPR002933">
    <property type="entry name" value="Peptidase_M20"/>
</dbReference>
<name>A0AAW1NVG5_9CHLO</name>
<dbReference type="InterPro" id="IPR036264">
    <property type="entry name" value="Bact_exopeptidase_dim_dom"/>
</dbReference>
<evidence type="ECO:0000313" key="9">
    <source>
        <dbReference type="Proteomes" id="UP001465755"/>
    </source>
</evidence>
<feature type="chain" id="PRO_5043418795" description="Peptidase M20 dimerisation domain-containing protein" evidence="7">
    <location>
        <begin position="27"/>
        <end position="455"/>
    </location>
</feature>
<evidence type="ECO:0000256" key="1">
    <source>
        <dbReference type="ARBA" id="ARBA00001936"/>
    </source>
</evidence>
<dbReference type="GO" id="GO:0006144">
    <property type="term" value="P:purine nucleobase metabolic process"/>
    <property type="evidence" value="ECO:0007669"/>
    <property type="project" value="UniProtKB-KW"/>
</dbReference>
<keyword evidence="4" id="KW-0479">Metal-binding</keyword>
<dbReference type="Proteomes" id="UP001465755">
    <property type="component" value="Unassembled WGS sequence"/>
</dbReference>
<comment type="caution">
    <text evidence="8">The sequence shown here is derived from an EMBL/GenBank/DDBJ whole genome shotgun (WGS) entry which is preliminary data.</text>
</comment>
<organism evidence="8 9">
    <name type="scientific">Symbiochloris irregularis</name>
    <dbReference type="NCBI Taxonomy" id="706552"/>
    <lineage>
        <taxon>Eukaryota</taxon>
        <taxon>Viridiplantae</taxon>
        <taxon>Chlorophyta</taxon>
        <taxon>core chlorophytes</taxon>
        <taxon>Trebouxiophyceae</taxon>
        <taxon>Trebouxiales</taxon>
        <taxon>Trebouxiaceae</taxon>
        <taxon>Symbiochloris</taxon>
    </lineage>
</organism>
<evidence type="ECO:0000313" key="8">
    <source>
        <dbReference type="EMBL" id="KAK9795970.1"/>
    </source>
</evidence>
<keyword evidence="7" id="KW-0732">Signal</keyword>
<dbReference type="PANTHER" id="PTHR32494:SF19">
    <property type="entry name" value="ALLANTOATE DEIMINASE-RELATED"/>
    <property type="match status" value="1"/>
</dbReference>
<dbReference type="GO" id="GO:0046872">
    <property type="term" value="F:metal ion binding"/>
    <property type="evidence" value="ECO:0007669"/>
    <property type="project" value="UniProtKB-KW"/>
</dbReference>
<comment type="subunit">
    <text evidence="2">Homodimer.</text>
</comment>
<dbReference type="SUPFAM" id="SSF53187">
    <property type="entry name" value="Zn-dependent exopeptidases"/>
    <property type="match status" value="1"/>
</dbReference>
<protein>
    <recommendedName>
        <fullName evidence="10">Peptidase M20 dimerisation domain-containing protein</fullName>
    </recommendedName>
</protein>
<dbReference type="Gene3D" id="3.40.630.10">
    <property type="entry name" value="Zn peptidases"/>
    <property type="match status" value="1"/>
</dbReference>
<evidence type="ECO:0000256" key="4">
    <source>
        <dbReference type="ARBA" id="ARBA00022723"/>
    </source>
</evidence>